<dbReference type="Proteomes" id="UP001221898">
    <property type="component" value="Unassembled WGS sequence"/>
</dbReference>
<sequence length="115" mass="12676">MVVFLTVPKPRPGRIPGDRFSWDWRARANAEVEMCQSVPSCHANHQGELDAGQLLKWMDTIAFLAGCPTESTRVESIKLVLPPRANPHGNTFGGQIMAWMENAATVVARCLTSDL</sequence>
<dbReference type="GO" id="GO:0006637">
    <property type="term" value="P:acyl-CoA metabolic process"/>
    <property type="evidence" value="ECO:0007669"/>
    <property type="project" value="TreeGrafter"/>
</dbReference>
<comment type="caution">
    <text evidence="4">The sequence shown here is derived from an EMBL/GenBank/DDBJ whole genome shotgun (WGS) entry which is preliminary data.</text>
</comment>
<feature type="domain" description="HotDog ACOT-type" evidence="3">
    <location>
        <begin position="70"/>
        <end position="115"/>
    </location>
</feature>
<gene>
    <name evidence="4" type="ORF">AAFF_G00375160</name>
</gene>
<dbReference type="PROSITE" id="PS51770">
    <property type="entry name" value="HOTDOG_ACOT"/>
    <property type="match status" value="1"/>
</dbReference>
<dbReference type="GO" id="GO:0052689">
    <property type="term" value="F:carboxylic ester hydrolase activity"/>
    <property type="evidence" value="ECO:0007669"/>
    <property type="project" value="UniProtKB-KW"/>
</dbReference>
<evidence type="ECO:0000313" key="5">
    <source>
        <dbReference type="Proteomes" id="UP001221898"/>
    </source>
</evidence>
<dbReference type="InterPro" id="IPR033120">
    <property type="entry name" value="HOTDOG_ACOT"/>
</dbReference>
<dbReference type="EMBL" id="JAINUG010000067">
    <property type="protein sequence ID" value="KAJ8401935.1"/>
    <property type="molecule type" value="Genomic_DNA"/>
</dbReference>
<evidence type="ECO:0000259" key="3">
    <source>
        <dbReference type="PROSITE" id="PS51770"/>
    </source>
</evidence>
<accession>A0AAD7SGA5</accession>
<dbReference type="PANTHER" id="PTHR11049:SF16">
    <property type="entry name" value="PROTEIN VDLD"/>
    <property type="match status" value="1"/>
</dbReference>
<reference evidence="4" key="1">
    <citation type="journal article" date="2023" name="Science">
        <title>Genome structures resolve the early diversification of teleost fishes.</title>
        <authorList>
            <person name="Parey E."/>
            <person name="Louis A."/>
            <person name="Montfort J."/>
            <person name="Bouchez O."/>
            <person name="Roques C."/>
            <person name="Iampietro C."/>
            <person name="Lluch J."/>
            <person name="Castinel A."/>
            <person name="Donnadieu C."/>
            <person name="Desvignes T."/>
            <person name="Floi Bucao C."/>
            <person name="Jouanno E."/>
            <person name="Wen M."/>
            <person name="Mejri S."/>
            <person name="Dirks R."/>
            <person name="Jansen H."/>
            <person name="Henkel C."/>
            <person name="Chen W.J."/>
            <person name="Zahm M."/>
            <person name="Cabau C."/>
            <person name="Klopp C."/>
            <person name="Thompson A.W."/>
            <person name="Robinson-Rechavi M."/>
            <person name="Braasch I."/>
            <person name="Lecointre G."/>
            <person name="Bobe J."/>
            <person name="Postlethwait J.H."/>
            <person name="Berthelot C."/>
            <person name="Roest Crollius H."/>
            <person name="Guiguen Y."/>
        </authorList>
    </citation>
    <scope>NUCLEOTIDE SEQUENCE</scope>
    <source>
        <strain evidence="4">NC1722</strain>
    </source>
</reference>
<evidence type="ECO:0000313" key="4">
    <source>
        <dbReference type="EMBL" id="KAJ8401935.1"/>
    </source>
</evidence>
<protein>
    <recommendedName>
        <fullName evidence="3">HotDog ACOT-type domain-containing protein</fullName>
    </recommendedName>
</protein>
<evidence type="ECO:0000256" key="1">
    <source>
        <dbReference type="ARBA" id="ARBA00022487"/>
    </source>
</evidence>
<dbReference type="GO" id="GO:0052816">
    <property type="term" value="F:long-chain fatty acyl-CoA hydrolase activity"/>
    <property type="evidence" value="ECO:0007669"/>
    <property type="project" value="TreeGrafter"/>
</dbReference>
<dbReference type="PANTHER" id="PTHR11049">
    <property type="entry name" value="ACYL COENZYME A THIOESTER HYDROLASE"/>
    <property type="match status" value="1"/>
</dbReference>
<keyword evidence="5" id="KW-1185">Reference proteome</keyword>
<dbReference type="AlphaFoldDB" id="A0AAD7SGA5"/>
<keyword evidence="1" id="KW-0719">Serine esterase</keyword>
<dbReference type="InterPro" id="IPR029069">
    <property type="entry name" value="HotDog_dom_sf"/>
</dbReference>
<dbReference type="InterPro" id="IPR040170">
    <property type="entry name" value="Cytosol_ACT"/>
</dbReference>
<evidence type="ECO:0000256" key="2">
    <source>
        <dbReference type="ARBA" id="ARBA00022801"/>
    </source>
</evidence>
<name>A0AAD7SGA5_9TELE</name>
<dbReference type="SUPFAM" id="SSF54637">
    <property type="entry name" value="Thioesterase/thiol ester dehydrase-isomerase"/>
    <property type="match status" value="1"/>
</dbReference>
<organism evidence="4 5">
    <name type="scientific">Aldrovandia affinis</name>
    <dbReference type="NCBI Taxonomy" id="143900"/>
    <lineage>
        <taxon>Eukaryota</taxon>
        <taxon>Metazoa</taxon>
        <taxon>Chordata</taxon>
        <taxon>Craniata</taxon>
        <taxon>Vertebrata</taxon>
        <taxon>Euteleostomi</taxon>
        <taxon>Actinopterygii</taxon>
        <taxon>Neopterygii</taxon>
        <taxon>Teleostei</taxon>
        <taxon>Notacanthiformes</taxon>
        <taxon>Halosauridae</taxon>
        <taxon>Aldrovandia</taxon>
    </lineage>
</organism>
<dbReference type="Gene3D" id="3.10.129.10">
    <property type="entry name" value="Hotdog Thioesterase"/>
    <property type="match status" value="2"/>
</dbReference>
<keyword evidence="2" id="KW-0378">Hydrolase</keyword>
<dbReference type="GO" id="GO:0005829">
    <property type="term" value="C:cytosol"/>
    <property type="evidence" value="ECO:0007669"/>
    <property type="project" value="TreeGrafter"/>
</dbReference>
<proteinExistence type="predicted"/>